<accession>A0A8J2YS19</accession>
<proteinExistence type="predicted"/>
<dbReference type="Pfam" id="PF00534">
    <property type="entry name" value="Glycos_transf_1"/>
    <property type="match status" value="1"/>
</dbReference>
<feature type="domain" description="Glycosyl transferase family 1" evidence="1">
    <location>
        <begin position="190"/>
        <end position="346"/>
    </location>
</feature>
<dbReference type="EMBL" id="BMJQ01000003">
    <property type="protein sequence ID" value="GGF10858.1"/>
    <property type="molecule type" value="Genomic_DNA"/>
</dbReference>
<organism evidence="3 4">
    <name type="scientific">Aliidongia dinghuensis</name>
    <dbReference type="NCBI Taxonomy" id="1867774"/>
    <lineage>
        <taxon>Bacteria</taxon>
        <taxon>Pseudomonadati</taxon>
        <taxon>Pseudomonadota</taxon>
        <taxon>Alphaproteobacteria</taxon>
        <taxon>Rhodospirillales</taxon>
        <taxon>Dongiaceae</taxon>
        <taxon>Aliidongia</taxon>
    </lineage>
</organism>
<dbReference type="Gene3D" id="3.40.50.2000">
    <property type="entry name" value="Glycogen Phosphorylase B"/>
    <property type="match status" value="2"/>
</dbReference>
<comment type="caution">
    <text evidence="3">The sequence shown here is derived from an EMBL/GenBank/DDBJ whole genome shotgun (WGS) entry which is preliminary data.</text>
</comment>
<protein>
    <submittedName>
        <fullName evidence="3">Glycosyl transferase family 1</fullName>
    </submittedName>
</protein>
<reference evidence="3" key="1">
    <citation type="journal article" date="2014" name="Int. J. Syst. Evol. Microbiol.">
        <title>Complete genome sequence of Corynebacterium casei LMG S-19264T (=DSM 44701T), isolated from a smear-ripened cheese.</title>
        <authorList>
            <consortium name="US DOE Joint Genome Institute (JGI-PGF)"/>
            <person name="Walter F."/>
            <person name="Albersmeier A."/>
            <person name="Kalinowski J."/>
            <person name="Ruckert C."/>
        </authorList>
    </citation>
    <scope>NUCLEOTIDE SEQUENCE</scope>
    <source>
        <strain evidence="3">CGMCC 1.15725</strain>
    </source>
</reference>
<dbReference type="InterPro" id="IPR001296">
    <property type="entry name" value="Glyco_trans_1"/>
</dbReference>
<evidence type="ECO:0000259" key="2">
    <source>
        <dbReference type="Pfam" id="PF13439"/>
    </source>
</evidence>
<keyword evidence="4" id="KW-1185">Reference proteome</keyword>
<gene>
    <name evidence="3" type="ORF">GCM10011611_15570</name>
</gene>
<sequence length="374" mass="41051">MTSAPHLLHVFSSFEVGGSQIRFCQLVNALGDRYRHSVIALDGRTDARGRLRPGAPVEIISFDHHKTGSLRDLRRFRRTLATLRPNLLLTYNWGAIEWGLVNIIRPICPHIAVVDGFGPEEVAASLPRRSFIRWFVYGRARSLVVPSRVLERVARDTWRIPARIVRYIPNGVDVARFHQPPDPALLAQLDLTGAEPVIGTIAGLRREKNVGRLVDAFARIVQQGRAARLVVIGDGPLRHDLEAQTHRLGLAGRVIFTGALTGPERLLGAFSIYAISSDTEQMPISLVEAMATGLPVASVDVGDVADMVASENGRFIQGRDAENLAQSLAALLDNPTERARIGAANRAAATARFTERNMVEVYDRLFASAMTGRP</sequence>
<evidence type="ECO:0000313" key="3">
    <source>
        <dbReference type="EMBL" id="GGF10858.1"/>
    </source>
</evidence>
<dbReference type="InterPro" id="IPR028098">
    <property type="entry name" value="Glyco_trans_4-like_N"/>
</dbReference>
<dbReference type="Pfam" id="PF13439">
    <property type="entry name" value="Glyco_transf_4"/>
    <property type="match status" value="1"/>
</dbReference>
<feature type="domain" description="Glycosyltransferase subfamily 4-like N-terminal" evidence="2">
    <location>
        <begin position="16"/>
        <end position="176"/>
    </location>
</feature>
<dbReference type="Proteomes" id="UP000646365">
    <property type="component" value="Unassembled WGS sequence"/>
</dbReference>
<reference evidence="3" key="2">
    <citation type="submission" date="2020-09" db="EMBL/GenBank/DDBJ databases">
        <authorList>
            <person name="Sun Q."/>
            <person name="Zhou Y."/>
        </authorList>
    </citation>
    <scope>NUCLEOTIDE SEQUENCE</scope>
    <source>
        <strain evidence="3">CGMCC 1.15725</strain>
    </source>
</reference>
<dbReference type="CDD" id="cd03801">
    <property type="entry name" value="GT4_PimA-like"/>
    <property type="match status" value="1"/>
</dbReference>
<dbReference type="PANTHER" id="PTHR45947">
    <property type="entry name" value="SULFOQUINOVOSYL TRANSFERASE SQD2"/>
    <property type="match status" value="1"/>
</dbReference>
<dbReference type="InterPro" id="IPR050194">
    <property type="entry name" value="Glycosyltransferase_grp1"/>
</dbReference>
<keyword evidence="3" id="KW-0808">Transferase</keyword>
<dbReference type="GO" id="GO:0016757">
    <property type="term" value="F:glycosyltransferase activity"/>
    <property type="evidence" value="ECO:0007669"/>
    <property type="project" value="InterPro"/>
</dbReference>
<name>A0A8J2YS19_9PROT</name>
<evidence type="ECO:0000313" key="4">
    <source>
        <dbReference type="Proteomes" id="UP000646365"/>
    </source>
</evidence>
<dbReference type="AlphaFoldDB" id="A0A8J2YS19"/>
<evidence type="ECO:0000259" key="1">
    <source>
        <dbReference type="Pfam" id="PF00534"/>
    </source>
</evidence>
<dbReference type="SUPFAM" id="SSF53756">
    <property type="entry name" value="UDP-Glycosyltransferase/glycogen phosphorylase"/>
    <property type="match status" value="1"/>
</dbReference>
<dbReference type="PANTHER" id="PTHR45947:SF3">
    <property type="entry name" value="SULFOQUINOVOSYL TRANSFERASE SQD2"/>
    <property type="match status" value="1"/>
</dbReference>